<proteinExistence type="predicted"/>
<name>A0A2A6EIG1_PREIN</name>
<comment type="caution">
    <text evidence="5">The sequence shown here is derived from an EMBL/GenBank/DDBJ whole genome shotgun (WGS) entry which is preliminary data.</text>
</comment>
<dbReference type="Proteomes" id="UP000219058">
    <property type="component" value="Unassembled WGS sequence"/>
</dbReference>
<dbReference type="Pfam" id="PF14905">
    <property type="entry name" value="OMP_b-brl_3"/>
    <property type="match status" value="1"/>
</dbReference>
<dbReference type="SUPFAM" id="SSF56935">
    <property type="entry name" value="Porins"/>
    <property type="match status" value="1"/>
</dbReference>
<evidence type="ECO:0000256" key="2">
    <source>
        <dbReference type="ARBA" id="ARBA00023136"/>
    </source>
</evidence>
<dbReference type="SUPFAM" id="SSF49464">
    <property type="entry name" value="Carboxypeptidase regulatory domain-like"/>
    <property type="match status" value="1"/>
</dbReference>
<dbReference type="InterPro" id="IPR008969">
    <property type="entry name" value="CarboxyPept-like_regulatory"/>
</dbReference>
<accession>A0A2A6EIG1</accession>
<sequence>MNIKTRGILFVLLALCVNISSIWGQEVIKSVVVDENKLPLEFCNVIAYSKDSTLLKGVVTDSTGFFSIEKSVQMSYLSFTCIGYEPQKVNINELPVKVEMYPLSYTLGEVIIRGNTRRLKLTNHQLQVNVEGTPLAQQSSIERLLAQLPGVAVDRNGGATLLGGGNILILLDNKEVFSHDELKSIDPKVITTITFDRNPGPRYRGSVNAVLHIKTKRQKDKFSGQVKSKLQLNHAVSYLGDLSLGYVDDKCNISLQLNQRDSRMNKTELIEAQVIPQLELHTQLVDTISDLTRNILMKTNFTPHKALTWGVGYNLSSSEINDHSGDKTRYWTNKLGWQNLMSNTNLDNKIISHHFNAYTEWQIAKRLKFEINADALVKSMNRMQITRENNMEKISDHQISTNAHYALFQLSPYLSYSLIDNQYLEGGLDLYQIKGTRKQTTDAIAKNEGTNHERVYAGYLNYLFPIKKWSASLGIRFEHANSMLSTPNSSQRNINRSYNDIFFIGKISGKIGMSMHNFSFTSGTRRPSLEDLSNNSYYSNQFVSSNSNPNLLPEKNYRIGYEFIYKILYLGVNYQYSRDHIDNYIQKKDDLTSGYIISKTNFDHHHRIQLMGNVSKNWGWYSLNLLGMIQLEQLDGRKYDLIIKQKPLFYTRLTQTLTVPKWCDIELNYSYQSPLTSGIFEAKQKHQLDFEIRKQFLGGKMDISILGTDLLKTAWDIGTTQIEGIRLYDKTYRDTRSVSIQLRYRFNQKNVRQRKSTASESINRLNM</sequence>
<evidence type="ECO:0000256" key="1">
    <source>
        <dbReference type="ARBA" id="ARBA00004442"/>
    </source>
</evidence>
<reference evidence="5 6" key="1">
    <citation type="submission" date="2017-09" db="EMBL/GenBank/DDBJ databases">
        <title>Phase variable restriction modification systems are present in the genome sequences of periodontal pathogens Prevotella intermedia, Tannerella forsythia and Porphyromonas gingivalis.</title>
        <authorList>
            <person name="Haigh R.D."/>
            <person name="Crawford L."/>
            <person name="Ralph J."/>
            <person name="Wanford J."/>
            <person name="Vartoukian S.R."/>
            <person name="Hijazib K."/>
            <person name="Wade W."/>
            <person name="Oggioni M.R."/>
        </authorList>
    </citation>
    <scope>NUCLEOTIDE SEQUENCE [LARGE SCALE GENOMIC DNA]</scope>
    <source>
        <strain evidence="5 6">WW2834</strain>
    </source>
</reference>
<comment type="subcellular location">
    <subcellularLocation>
        <location evidence="1">Cell outer membrane</location>
    </subcellularLocation>
</comment>
<gene>
    <name evidence="5" type="ORF">CLI71_00930</name>
</gene>
<dbReference type="AlphaFoldDB" id="A0A2A6EIG1"/>
<dbReference type="EMBL" id="NSLY01000002">
    <property type="protein sequence ID" value="PDP61291.1"/>
    <property type="molecule type" value="Genomic_DNA"/>
</dbReference>
<dbReference type="RefSeq" id="WP_097549351.1">
    <property type="nucleotide sequence ID" value="NZ_NSLY01000002.1"/>
</dbReference>
<dbReference type="GO" id="GO:0009279">
    <property type="term" value="C:cell outer membrane"/>
    <property type="evidence" value="ECO:0007669"/>
    <property type="project" value="UniProtKB-SubCell"/>
</dbReference>
<evidence type="ECO:0000259" key="4">
    <source>
        <dbReference type="Pfam" id="PF14905"/>
    </source>
</evidence>
<feature type="domain" description="Outer membrane protein beta-barrel" evidence="4">
    <location>
        <begin position="438"/>
        <end position="744"/>
    </location>
</feature>
<evidence type="ECO:0000256" key="3">
    <source>
        <dbReference type="ARBA" id="ARBA00023237"/>
    </source>
</evidence>
<keyword evidence="3" id="KW-0998">Cell outer membrane</keyword>
<dbReference type="InterPro" id="IPR036942">
    <property type="entry name" value="Beta-barrel_TonB_sf"/>
</dbReference>
<organism evidence="5 6">
    <name type="scientific">Prevotella intermedia</name>
    <dbReference type="NCBI Taxonomy" id="28131"/>
    <lineage>
        <taxon>Bacteria</taxon>
        <taxon>Pseudomonadati</taxon>
        <taxon>Bacteroidota</taxon>
        <taxon>Bacteroidia</taxon>
        <taxon>Bacteroidales</taxon>
        <taxon>Prevotellaceae</taxon>
        <taxon>Prevotella</taxon>
    </lineage>
</organism>
<protein>
    <recommendedName>
        <fullName evidence="4">Outer membrane protein beta-barrel domain-containing protein</fullName>
    </recommendedName>
</protein>
<keyword evidence="2" id="KW-0472">Membrane</keyword>
<evidence type="ECO:0000313" key="5">
    <source>
        <dbReference type="EMBL" id="PDP61291.1"/>
    </source>
</evidence>
<dbReference type="InterPro" id="IPR041700">
    <property type="entry name" value="OMP_b-brl_3"/>
</dbReference>
<dbReference type="Gene3D" id="2.40.170.20">
    <property type="entry name" value="TonB-dependent receptor, beta-barrel domain"/>
    <property type="match status" value="1"/>
</dbReference>
<evidence type="ECO:0000313" key="6">
    <source>
        <dbReference type="Proteomes" id="UP000219058"/>
    </source>
</evidence>